<feature type="domain" description="Type I restriction modification DNA specificity" evidence="4">
    <location>
        <begin position="58"/>
        <end position="156"/>
    </location>
</feature>
<dbReference type="EMBL" id="JBHRTO010000002">
    <property type="protein sequence ID" value="MFC3182538.1"/>
    <property type="molecule type" value="Genomic_DNA"/>
</dbReference>
<organism evidence="5 6">
    <name type="scientific">Cypionkella sinensis</name>
    <dbReference type="NCBI Taxonomy" id="1756043"/>
    <lineage>
        <taxon>Bacteria</taxon>
        <taxon>Pseudomonadati</taxon>
        <taxon>Pseudomonadota</taxon>
        <taxon>Alphaproteobacteria</taxon>
        <taxon>Rhodobacterales</taxon>
        <taxon>Paracoccaceae</taxon>
        <taxon>Cypionkella</taxon>
    </lineage>
</organism>
<protein>
    <submittedName>
        <fullName evidence="5">Restriction endonuclease subunit S</fullName>
        <ecNumber evidence="5">3.1.21.-</ecNumber>
    </submittedName>
</protein>
<dbReference type="GO" id="GO:0004519">
    <property type="term" value="F:endonuclease activity"/>
    <property type="evidence" value="ECO:0007669"/>
    <property type="project" value="UniProtKB-KW"/>
</dbReference>
<dbReference type="InterPro" id="IPR051212">
    <property type="entry name" value="Type-I_RE_S_subunit"/>
</dbReference>
<name>A0ABV7J3X6_9RHOB</name>
<dbReference type="PANTHER" id="PTHR43140">
    <property type="entry name" value="TYPE-1 RESTRICTION ENZYME ECOKI SPECIFICITY PROTEIN"/>
    <property type="match status" value="1"/>
</dbReference>
<dbReference type="SUPFAM" id="SSF116734">
    <property type="entry name" value="DNA methylase specificity domain"/>
    <property type="match status" value="2"/>
</dbReference>
<dbReference type="GO" id="GO:0016787">
    <property type="term" value="F:hydrolase activity"/>
    <property type="evidence" value="ECO:0007669"/>
    <property type="project" value="UniProtKB-KW"/>
</dbReference>
<comment type="similarity">
    <text evidence="1">Belongs to the type-I restriction system S methylase family.</text>
</comment>
<keyword evidence="5" id="KW-0540">Nuclease</keyword>
<dbReference type="InterPro" id="IPR000055">
    <property type="entry name" value="Restrct_endonuc_typeI_TRD"/>
</dbReference>
<keyword evidence="5" id="KW-0378">Hydrolase</keyword>
<dbReference type="CDD" id="cd17525">
    <property type="entry name" value="RMtype1_S_Eco15ORF14057P-TRD1-CR1_like"/>
    <property type="match status" value="1"/>
</dbReference>
<accession>A0ABV7J3X6</accession>
<dbReference type="PANTHER" id="PTHR43140:SF1">
    <property type="entry name" value="TYPE I RESTRICTION ENZYME ECOKI SPECIFICITY SUBUNIT"/>
    <property type="match status" value="1"/>
</dbReference>
<dbReference type="Gene3D" id="3.90.220.20">
    <property type="entry name" value="DNA methylase specificity domains"/>
    <property type="match status" value="2"/>
</dbReference>
<keyword evidence="3" id="KW-0238">DNA-binding</keyword>
<keyword evidence="2" id="KW-0680">Restriction system</keyword>
<evidence type="ECO:0000256" key="2">
    <source>
        <dbReference type="ARBA" id="ARBA00022747"/>
    </source>
</evidence>
<dbReference type="Proteomes" id="UP001595547">
    <property type="component" value="Unassembled WGS sequence"/>
</dbReference>
<evidence type="ECO:0000259" key="4">
    <source>
        <dbReference type="Pfam" id="PF01420"/>
    </source>
</evidence>
<evidence type="ECO:0000256" key="1">
    <source>
        <dbReference type="ARBA" id="ARBA00010923"/>
    </source>
</evidence>
<sequence length="422" mass="47039">MTGMPTGWALAPINTFARSRSGNSKLIKGQQAQEPAAGLFPAFSASGQDVWVAHPEHEGNAIIISAVGARCGKTFRATGQWSAVANTHIVWPEEIAVDTDWLQLLLNDENFWEKGGSAQPFVKVNATFEREIPLPPLPEQRRIARKLDTLSARSTTARSHLTAIEKLAERYRTAVLEAAFRTAWDAGCNTTIAGCLEHAETGLVRSKAEQTADEGYPYIRMNHYDLAGRWNDRDLTYVAATSSEFERYQLRAHDLLFNTRNSAELVGKVAIWPEGKDGYLFNNNLLRMRFSEDVVPAFAFWQMSSPPFRRYIEGFISATTSVAAIYQRSLMAAPFWVPDTDEQHEIVRRIETAFAKIDRLAAEAAKALKLVGHLDQRILAKAFAGDLVPQDPTDEPAETLLARIREERLSAVKGKRVRKPSA</sequence>
<evidence type="ECO:0000313" key="6">
    <source>
        <dbReference type="Proteomes" id="UP001595547"/>
    </source>
</evidence>
<dbReference type="RefSeq" id="WP_380074200.1">
    <property type="nucleotide sequence ID" value="NZ_JBHRTO010000002.1"/>
</dbReference>
<keyword evidence="5" id="KW-0255">Endonuclease</keyword>
<keyword evidence="6" id="KW-1185">Reference proteome</keyword>
<evidence type="ECO:0000313" key="5">
    <source>
        <dbReference type="EMBL" id="MFC3182538.1"/>
    </source>
</evidence>
<feature type="domain" description="Type I restriction modification DNA specificity" evidence="4">
    <location>
        <begin position="201"/>
        <end position="358"/>
    </location>
</feature>
<dbReference type="Pfam" id="PF01420">
    <property type="entry name" value="Methylase_S"/>
    <property type="match status" value="2"/>
</dbReference>
<gene>
    <name evidence="5" type="ORF">ACFOGH_16190</name>
</gene>
<comment type="caution">
    <text evidence="5">The sequence shown here is derived from an EMBL/GenBank/DDBJ whole genome shotgun (WGS) entry which is preliminary data.</text>
</comment>
<proteinExistence type="inferred from homology"/>
<reference evidence="6" key="1">
    <citation type="journal article" date="2019" name="Int. J. Syst. Evol. Microbiol.">
        <title>The Global Catalogue of Microorganisms (GCM) 10K type strain sequencing project: providing services to taxonomists for standard genome sequencing and annotation.</title>
        <authorList>
            <consortium name="The Broad Institute Genomics Platform"/>
            <consortium name="The Broad Institute Genome Sequencing Center for Infectious Disease"/>
            <person name="Wu L."/>
            <person name="Ma J."/>
        </authorList>
    </citation>
    <scope>NUCLEOTIDE SEQUENCE [LARGE SCALE GENOMIC DNA]</scope>
    <source>
        <strain evidence="6">KCTC 52039</strain>
    </source>
</reference>
<dbReference type="EC" id="3.1.21.-" evidence="5"/>
<dbReference type="InterPro" id="IPR044946">
    <property type="entry name" value="Restrct_endonuc_typeI_TRD_sf"/>
</dbReference>
<evidence type="ECO:0000256" key="3">
    <source>
        <dbReference type="ARBA" id="ARBA00023125"/>
    </source>
</evidence>